<dbReference type="AlphaFoldDB" id="A0A7S3XXE2"/>
<gene>
    <name evidence="1" type="ORF">HAKA00212_LOCUS13723</name>
</gene>
<evidence type="ECO:0000313" key="1">
    <source>
        <dbReference type="EMBL" id="CAE0634983.1"/>
    </source>
</evidence>
<name>A0A7S3XXE2_HETAK</name>
<accession>A0A7S3XXE2</accession>
<proteinExistence type="predicted"/>
<protein>
    <submittedName>
        <fullName evidence="1">Uncharacterized protein</fullName>
    </submittedName>
</protein>
<dbReference type="EMBL" id="HBIU01029754">
    <property type="protein sequence ID" value="CAE0634983.1"/>
    <property type="molecule type" value="Transcribed_RNA"/>
</dbReference>
<dbReference type="InterPro" id="IPR011993">
    <property type="entry name" value="PH-like_dom_sf"/>
</dbReference>
<sequence>MKETGFIEPAEEQEEEEEFDFLEKLKSGEYFVRKHGRMGKPKERILKISEDASILSWMPAKKIVPTTENDPRYSHTIANVTEVRAAHDIDRATPTLLGTAVLRRSLRPENAPLALSVIWPHRTLDLEFRTAEECQEVLYGLRELLAEVAGLES</sequence>
<dbReference type="Gene3D" id="2.30.29.30">
    <property type="entry name" value="Pleckstrin-homology domain (PH domain)/Phosphotyrosine-binding domain (PTB)"/>
    <property type="match status" value="1"/>
</dbReference>
<reference evidence="1" key="1">
    <citation type="submission" date="2021-01" db="EMBL/GenBank/DDBJ databases">
        <authorList>
            <person name="Corre E."/>
            <person name="Pelletier E."/>
            <person name="Niang G."/>
            <person name="Scheremetjew M."/>
            <person name="Finn R."/>
            <person name="Kale V."/>
            <person name="Holt S."/>
            <person name="Cochrane G."/>
            <person name="Meng A."/>
            <person name="Brown T."/>
            <person name="Cohen L."/>
        </authorList>
    </citation>
    <scope>NUCLEOTIDE SEQUENCE</scope>
    <source>
        <strain evidence="1">CCMP3107</strain>
    </source>
</reference>
<organism evidence="1">
    <name type="scientific">Heterosigma akashiwo</name>
    <name type="common">Chromophytic alga</name>
    <name type="synonym">Heterosigma carterae</name>
    <dbReference type="NCBI Taxonomy" id="2829"/>
    <lineage>
        <taxon>Eukaryota</taxon>
        <taxon>Sar</taxon>
        <taxon>Stramenopiles</taxon>
        <taxon>Ochrophyta</taxon>
        <taxon>Raphidophyceae</taxon>
        <taxon>Chattonellales</taxon>
        <taxon>Chattonellaceae</taxon>
        <taxon>Heterosigma</taxon>
    </lineage>
</organism>